<reference evidence="1 2" key="1">
    <citation type="journal article" date="2012" name="J. Bacteriol.">
        <title>Draft Genome Sequence of Plant Growth-Promoting Rhizobium Mesorhizobium amorphae, Isolated from Zinc-Lead Mine Tailings.</title>
        <authorList>
            <person name="Hao X."/>
            <person name="Lin Y."/>
            <person name="Johnstone L."/>
            <person name="Baltrus D.A."/>
            <person name="Miller S.J."/>
            <person name="Wei G."/>
            <person name="Rensing C."/>
        </authorList>
    </citation>
    <scope>NUCLEOTIDE SEQUENCE [LARGE SCALE GENOMIC DNA]</scope>
    <source>
        <strain evidence="1 2">CCNWGS0123</strain>
    </source>
</reference>
<protein>
    <submittedName>
        <fullName evidence="1">Uncharacterized protein</fullName>
    </submittedName>
</protein>
<dbReference type="EMBL" id="AGSN01000084">
    <property type="protein sequence ID" value="EHH12283.1"/>
    <property type="molecule type" value="Genomic_DNA"/>
</dbReference>
<evidence type="ECO:0000313" key="1">
    <source>
        <dbReference type="EMBL" id="EHH12283.1"/>
    </source>
</evidence>
<gene>
    <name evidence="1" type="ORF">MEA186_09385</name>
</gene>
<accession>G6Y7G1</accession>
<proteinExistence type="predicted"/>
<dbReference type="Proteomes" id="UP000002949">
    <property type="component" value="Unassembled WGS sequence"/>
</dbReference>
<dbReference type="KEGG" id="mamo:A6B35_14395"/>
<dbReference type="AlphaFoldDB" id="G6Y7G1"/>
<name>G6Y7G1_9HYPH</name>
<sequence length="77" mass="8383">MQTSPLALRPVGSFAAEAASDQPQAAGPEPVGAQAYLRPRKLRIAMTITTAPTSQMMLFMTCSFAQNWCWKHNISEA</sequence>
<evidence type="ECO:0000313" key="2">
    <source>
        <dbReference type="Proteomes" id="UP000002949"/>
    </source>
</evidence>
<organism evidence="1 2">
    <name type="scientific">Mesorhizobium amorphae CCNWGS0123</name>
    <dbReference type="NCBI Taxonomy" id="1082933"/>
    <lineage>
        <taxon>Bacteria</taxon>
        <taxon>Pseudomonadati</taxon>
        <taxon>Pseudomonadota</taxon>
        <taxon>Alphaproteobacteria</taxon>
        <taxon>Hyphomicrobiales</taxon>
        <taxon>Phyllobacteriaceae</taxon>
        <taxon>Mesorhizobium</taxon>
    </lineage>
</organism>
<keyword evidence="2" id="KW-1185">Reference proteome</keyword>